<evidence type="ECO:0000256" key="1">
    <source>
        <dbReference type="ARBA" id="ARBA00022679"/>
    </source>
</evidence>
<dbReference type="Gene3D" id="3.40.50.2000">
    <property type="entry name" value="Glycogen Phosphorylase B"/>
    <property type="match status" value="1"/>
</dbReference>
<keyword evidence="1 3" id="KW-0808">Transferase</keyword>
<dbReference type="STRING" id="633149.Bresu_3281"/>
<dbReference type="CAZy" id="GT4">
    <property type="family name" value="Glycosyltransferase Family 4"/>
</dbReference>
<dbReference type="KEGG" id="bsb:Bresu_3281"/>
<evidence type="ECO:0000259" key="2">
    <source>
        <dbReference type="Pfam" id="PF00534"/>
    </source>
</evidence>
<dbReference type="OrthoDB" id="9801609at2"/>
<dbReference type="BioCyc" id="BSUB633149:G1GM8-3296-MONOMER"/>
<sequence>MGSLFIDVTEFVTNPIRTGIQRVIRELLGRWPADIPRRVVWFDDRVGGLVPVREELLAYLIDSPSDPVLDGEQTRRKSLDFLASTTPPALDLRREDRVLVPELFASRARALFYRRLQGRQVSIRAIVYDILAWTQPDALNITTVGPFNDYLEFLKVTEARCHISSAVRDAYTQRVLRRPGSADTVIVLGADALGRRPADLPVLPQLLCPGALDGRKGQDRIFDAYMAMPEADRLPLIIAGRVPPEPRESIRRILDSSCPTVSVIDDPDDTRLSELIAGSQGCLFPSQFEGFGLPALESLYLGTPVVIDANLPAVSGLPAAGQIRLESQSRDDLVRALRQISDPASAAALRQAAATLQLPTWADYAGQVAAWASQ</sequence>
<dbReference type="eggNOG" id="COG0438">
    <property type="taxonomic scope" value="Bacteria"/>
</dbReference>
<protein>
    <submittedName>
        <fullName evidence="3">Glycosyl transferase group 1</fullName>
    </submittedName>
</protein>
<dbReference type="PANTHER" id="PTHR46401:SF2">
    <property type="entry name" value="GLYCOSYLTRANSFERASE WBBK-RELATED"/>
    <property type="match status" value="1"/>
</dbReference>
<proteinExistence type="predicted"/>
<dbReference type="InterPro" id="IPR001296">
    <property type="entry name" value="Glyco_trans_1"/>
</dbReference>
<dbReference type="GO" id="GO:0009103">
    <property type="term" value="P:lipopolysaccharide biosynthetic process"/>
    <property type="evidence" value="ECO:0007669"/>
    <property type="project" value="TreeGrafter"/>
</dbReference>
<keyword evidence="4" id="KW-1185">Reference proteome</keyword>
<dbReference type="SUPFAM" id="SSF53756">
    <property type="entry name" value="UDP-Glycosyltransferase/glycogen phosphorylase"/>
    <property type="match status" value="1"/>
</dbReference>
<dbReference type="EMBL" id="CP002102">
    <property type="protein sequence ID" value="ADL02587.1"/>
    <property type="molecule type" value="Genomic_DNA"/>
</dbReference>
<dbReference type="InParanoid" id="D9QG45"/>
<accession>D9QG45</accession>
<dbReference type="GO" id="GO:0016757">
    <property type="term" value="F:glycosyltransferase activity"/>
    <property type="evidence" value="ECO:0007669"/>
    <property type="project" value="InterPro"/>
</dbReference>
<name>D9QG45_BRESC</name>
<dbReference type="HOGENOM" id="CLU_711358_0_0_5"/>
<dbReference type="Proteomes" id="UP000002696">
    <property type="component" value="Chromosome"/>
</dbReference>
<dbReference type="Pfam" id="PF00534">
    <property type="entry name" value="Glycos_transf_1"/>
    <property type="match status" value="1"/>
</dbReference>
<dbReference type="PANTHER" id="PTHR46401">
    <property type="entry name" value="GLYCOSYLTRANSFERASE WBBK-RELATED"/>
    <property type="match status" value="1"/>
</dbReference>
<reference evidence="4" key="1">
    <citation type="journal article" date="2011" name="J. Bacteriol.">
        <title>Genome sequences of eight morphologically diverse alphaproteobacteria.</title>
        <authorList>
            <consortium name="US DOE Joint Genome Institute"/>
            <person name="Brown P.J."/>
            <person name="Kysela D.T."/>
            <person name="Buechlein A."/>
            <person name="Hemmerich C."/>
            <person name="Brun Y.V."/>
        </authorList>
    </citation>
    <scope>NUCLEOTIDE SEQUENCE [LARGE SCALE GENOMIC DNA]</scope>
    <source>
        <strain evidence="4">ATCC 15264 / DSM 4735 / LMG 14903 / NBRC 16000 / CB 81</strain>
    </source>
</reference>
<organism evidence="3 4">
    <name type="scientific">Brevundimonas subvibrioides (strain ATCC 15264 / DSM 4735 / LMG 14903 / NBRC 16000 / CB 81)</name>
    <name type="common">Caulobacter subvibrioides</name>
    <dbReference type="NCBI Taxonomy" id="633149"/>
    <lineage>
        <taxon>Bacteria</taxon>
        <taxon>Pseudomonadati</taxon>
        <taxon>Pseudomonadota</taxon>
        <taxon>Alphaproteobacteria</taxon>
        <taxon>Caulobacterales</taxon>
        <taxon>Caulobacteraceae</taxon>
        <taxon>Brevundimonas</taxon>
    </lineage>
</organism>
<feature type="domain" description="Glycosyl transferase family 1" evidence="2">
    <location>
        <begin position="205"/>
        <end position="349"/>
    </location>
</feature>
<gene>
    <name evidence="3" type="ordered locus">Bresu_3281</name>
</gene>
<evidence type="ECO:0000313" key="3">
    <source>
        <dbReference type="EMBL" id="ADL02587.1"/>
    </source>
</evidence>
<evidence type="ECO:0000313" key="4">
    <source>
        <dbReference type="Proteomes" id="UP000002696"/>
    </source>
</evidence>
<dbReference type="AlphaFoldDB" id="D9QG45"/>
<dbReference type="RefSeq" id="WP_013270687.1">
    <property type="nucleotide sequence ID" value="NC_014375.1"/>
</dbReference>